<dbReference type="EMBL" id="VDFR01000092">
    <property type="protein sequence ID" value="TNC42770.1"/>
    <property type="molecule type" value="Genomic_DNA"/>
</dbReference>
<name>A0A5C4MH64_9ACTN</name>
<dbReference type="SUPFAM" id="SSF160904">
    <property type="entry name" value="Jann2411-like"/>
    <property type="match status" value="1"/>
</dbReference>
<dbReference type="PANTHER" id="PTHR35525">
    <property type="entry name" value="BLL6575 PROTEIN"/>
    <property type="match status" value="1"/>
</dbReference>
<evidence type="ECO:0000313" key="4">
    <source>
        <dbReference type="EMBL" id="TNC42792.1"/>
    </source>
</evidence>
<evidence type="ECO:0000259" key="2">
    <source>
        <dbReference type="Pfam" id="PF11706"/>
    </source>
</evidence>
<dbReference type="InterPro" id="IPR021005">
    <property type="entry name" value="Znf_CGNR"/>
</dbReference>
<protein>
    <submittedName>
        <fullName evidence="4">CGNR zinc finger domain-containing protein</fullName>
    </submittedName>
</protein>
<comment type="caution">
    <text evidence="4">The sequence shown here is derived from an EMBL/GenBank/DDBJ whole genome shotgun (WGS) entry which is preliminary data.</text>
</comment>
<organism evidence="4 5">
    <name type="scientific">Mumia zhuanghuii</name>
    <dbReference type="NCBI Taxonomy" id="2585211"/>
    <lineage>
        <taxon>Bacteria</taxon>
        <taxon>Bacillati</taxon>
        <taxon>Actinomycetota</taxon>
        <taxon>Actinomycetes</taxon>
        <taxon>Propionibacteriales</taxon>
        <taxon>Nocardioidaceae</taxon>
        <taxon>Mumia</taxon>
    </lineage>
</organism>
<accession>A0A5C4MH64</accession>
<reference evidence="4 5" key="1">
    <citation type="submission" date="2019-05" db="EMBL/GenBank/DDBJ databases">
        <title>Mumia sp. nov., isolated from the intestinal contents of plateau pika (Ochotona curzoniae) in the Qinghai-Tibet plateau of China.</title>
        <authorList>
            <person name="Tian Z."/>
        </authorList>
    </citation>
    <scope>NUCLEOTIDE SEQUENCE [LARGE SCALE GENOMIC DNA]</scope>
    <source>
        <strain evidence="5">527</strain>
        <strain evidence="4">Z527</strain>
    </source>
</reference>
<dbReference type="InterPro" id="IPR023286">
    <property type="entry name" value="ABATE_dom_sf"/>
</dbReference>
<dbReference type="Proteomes" id="UP000306740">
    <property type="component" value="Unassembled WGS sequence"/>
</dbReference>
<dbReference type="RefSeq" id="WP_139106480.1">
    <property type="nucleotide sequence ID" value="NZ_VDFR01000091.1"/>
</dbReference>
<dbReference type="AlphaFoldDB" id="A0A5C4MH64"/>
<dbReference type="InterPro" id="IPR010852">
    <property type="entry name" value="ABATE"/>
</dbReference>
<dbReference type="OrthoDB" id="3531194at2"/>
<dbReference type="Pfam" id="PF11706">
    <property type="entry name" value="zf-CGNR"/>
    <property type="match status" value="1"/>
</dbReference>
<proteinExistence type="predicted"/>
<evidence type="ECO:0000313" key="3">
    <source>
        <dbReference type="EMBL" id="TNC42770.1"/>
    </source>
</evidence>
<evidence type="ECO:0000313" key="5">
    <source>
        <dbReference type="Proteomes" id="UP000306740"/>
    </source>
</evidence>
<feature type="region of interest" description="Disordered" evidence="1">
    <location>
        <begin position="178"/>
        <end position="199"/>
    </location>
</feature>
<dbReference type="PANTHER" id="PTHR35525:SF3">
    <property type="entry name" value="BLL6575 PROTEIN"/>
    <property type="match status" value="1"/>
</dbReference>
<evidence type="ECO:0000256" key="1">
    <source>
        <dbReference type="SAM" id="MobiDB-lite"/>
    </source>
</evidence>
<sequence length="199" mass="21473">MDFVGYAEGAARLANAPLSSVDDVRTHLSGRDWLVTQVTERDVRTLQRFQRKLRPVFAHGDAGRAHDVVATVNALLARHRITPLIVPTDVDATDQGTTPSGWRLHVADRAASVADLVVAESLMGLATLICDLDPGRLGVCAAHGCTNTYVDVSPNRSRRYCSERCSSRANVAAYRARKRAGSRPGTVVDTTPTLPEGDV</sequence>
<feature type="domain" description="Zinc finger CGNR" evidence="2">
    <location>
        <begin position="136"/>
        <end position="178"/>
    </location>
</feature>
<dbReference type="EMBL" id="VDFR01000091">
    <property type="protein sequence ID" value="TNC42792.1"/>
    <property type="molecule type" value="Genomic_DNA"/>
</dbReference>
<dbReference type="Gene3D" id="1.10.3300.10">
    <property type="entry name" value="Jann2411-like domain"/>
    <property type="match status" value="1"/>
</dbReference>
<gene>
    <name evidence="4" type="ORF">FHE65_20060</name>
    <name evidence="3" type="ORF">FHE65_20490</name>
</gene>